<dbReference type="PANTHER" id="PTHR30290">
    <property type="entry name" value="PERIPLASMIC BINDING COMPONENT OF ABC TRANSPORTER"/>
    <property type="match status" value="1"/>
</dbReference>
<dbReference type="GO" id="GO:0030288">
    <property type="term" value="C:outer membrane-bounded periplasmic space"/>
    <property type="evidence" value="ECO:0007669"/>
    <property type="project" value="UniProtKB-ARBA"/>
</dbReference>
<organism evidence="6 7">
    <name type="scientific">Abyssobacteria bacterium (strain SURF_5)</name>
    <dbReference type="NCBI Taxonomy" id="2093360"/>
    <lineage>
        <taxon>Bacteria</taxon>
        <taxon>Pseudomonadati</taxon>
        <taxon>Candidatus Hydrogenedentota</taxon>
        <taxon>Candidatus Abyssobacteria</taxon>
    </lineage>
</organism>
<keyword evidence="2" id="KW-0813">Transport</keyword>
<feature type="transmembrane region" description="Helical" evidence="4">
    <location>
        <begin position="12"/>
        <end position="29"/>
    </location>
</feature>
<comment type="caution">
    <text evidence="6">The sequence shown here is derived from an EMBL/GenBank/DDBJ whole genome shotgun (WGS) entry which is preliminary data.</text>
</comment>
<dbReference type="GO" id="GO:1904680">
    <property type="term" value="F:peptide transmembrane transporter activity"/>
    <property type="evidence" value="ECO:0007669"/>
    <property type="project" value="TreeGrafter"/>
</dbReference>
<dbReference type="InterPro" id="IPR039424">
    <property type="entry name" value="SBP_5"/>
</dbReference>
<evidence type="ECO:0000256" key="4">
    <source>
        <dbReference type="SAM" id="Phobius"/>
    </source>
</evidence>
<dbReference type="GO" id="GO:0043190">
    <property type="term" value="C:ATP-binding cassette (ABC) transporter complex"/>
    <property type="evidence" value="ECO:0007669"/>
    <property type="project" value="InterPro"/>
</dbReference>
<dbReference type="Gene3D" id="3.10.105.10">
    <property type="entry name" value="Dipeptide-binding Protein, Domain 3"/>
    <property type="match status" value="1"/>
</dbReference>
<evidence type="ECO:0000313" key="7">
    <source>
        <dbReference type="Proteomes" id="UP000265882"/>
    </source>
</evidence>
<dbReference type="EMBL" id="QZKU01000104">
    <property type="protein sequence ID" value="RJP18250.1"/>
    <property type="molecule type" value="Genomic_DNA"/>
</dbReference>
<protein>
    <submittedName>
        <fullName evidence="6">ABC transporter substrate-binding protein</fullName>
    </submittedName>
</protein>
<evidence type="ECO:0000256" key="1">
    <source>
        <dbReference type="ARBA" id="ARBA00005695"/>
    </source>
</evidence>
<evidence type="ECO:0000256" key="3">
    <source>
        <dbReference type="ARBA" id="ARBA00022729"/>
    </source>
</evidence>
<dbReference type="FunFam" id="3.90.76.10:FF:000004">
    <property type="entry name" value="Peptide ABC transporter substrate-binding protein"/>
    <property type="match status" value="1"/>
</dbReference>
<dbReference type="InterPro" id="IPR030678">
    <property type="entry name" value="Peptide/Ni-bd"/>
</dbReference>
<dbReference type="AlphaFoldDB" id="A0A3A4NM62"/>
<evidence type="ECO:0000259" key="5">
    <source>
        <dbReference type="Pfam" id="PF00496"/>
    </source>
</evidence>
<feature type="domain" description="Solute-binding protein family 5" evidence="5">
    <location>
        <begin position="110"/>
        <end position="512"/>
    </location>
</feature>
<dbReference type="PANTHER" id="PTHR30290:SF9">
    <property type="entry name" value="OLIGOPEPTIDE-BINDING PROTEIN APPA"/>
    <property type="match status" value="1"/>
</dbReference>
<keyword evidence="3" id="KW-0732">Signal</keyword>
<gene>
    <name evidence="6" type="ORF">C4520_14710</name>
</gene>
<dbReference type="Gene3D" id="3.40.190.10">
    <property type="entry name" value="Periplasmic binding protein-like II"/>
    <property type="match status" value="1"/>
</dbReference>
<dbReference type="Pfam" id="PF00496">
    <property type="entry name" value="SBP_bac_5"/>
    <property type="match status" value="1"/>
</dbReference>
<dbReference type="FunFam" id="3.10.105.10:FF:000006">
    <property type="entry name" value="Peptide ABC transporter substrate-binding protein"/>
    <property type="match status" value="1"/>
</dbReference>
<name>A0A3A4NM62_ABYX5</name>
<evidence type="ECO:0000256" key="2">
    <source>
        <dbReference type="ARBA" id="ARBA00022448"/>
    </source>
</evidence>
<evidence type="ECO:0000313" key="6">
    <source>
        <dbReference type="EMBL" id="RJP18250.1"/>
    </source>
</evidence>
<dbReference type="SUPFAM" id="SSF53850">
    <property type="entry name" value="Periplasmic binding protein-like II"/>
    <property type="match status" value="1"/>
</dbReference>
<dbReference type="Proteomes" id="UP000265882">
    <property type="component" value="Unassembled WGS sequence"/>
</dbReference>
<keyword evidence="4" id="KW-0472">Membrane</keyword>
<dbReference type="CDD" id="cd08500">
    <property type="entry name" value="PBP2_NikA_DppA_OppA_like_4"/>
    <property type="match status" value="1"/>
</dbReference>
<dbReference type="InterPro" id="IPR000914">
    <property type="entry name" value="SBP_5_dom"/>
</dbReference>
<dbReference type="PROSITE" id="PS01040">
    <property type="entry name" value="SBP_BACTERIAL_5"/>
    <property type="match status" value="1"/>
</dbReference>
<accession>A0A3A4NM62</accession>
<keyword evidence="4" id="KW-0812">Transmembrane</keyword>
<dbReference type="InterPro" id="IPR023765">
    <property type="entry name" value="SBP_5_CS"/>
</dbReference>
<proteinExistence type="inferred from homology"/>
<comment type="similarity">
    <text evidence="1">Belongs to the bacterial solute-binding protein 5 family.</text>
</comment>
<dbReference type="GO" id="GO:0015833">
    <property type="term" value="P:peptide transport"/>
    <property type="evidence" value="ECO:0007669"/>
    <property type="project" value="TreeGrafter"/>
</dbReference>
<dbReference type="PIRSF" id="PIRSF002741">
    <property type="entry name" value="MppA"/>
    <property type="match status" value="1"/>
</dbReference>
<sequence length="604" mass="68112">MTHLNNNKRIGRILFLIALVSTVLVVWIGCGQQSPKTAQPKSSAPAGTAALDIPQTEYRPQIGTYGGYLIDSSISNPKSFNPIIAQETSTTELTQYIFEGLTRIDGITNEPVPSLAKSWEVSEDGLSWTLHLREDVKWNDGKPLTAADVVFTYKQLIYNKDIPANSRDIFTLEGKEFEVKKLDAHTVVFTTPSIFAPFLRGLTQAIMPKHVLEEPVKNGVFNSTWGVDSKPEAIVGTGPFMLERYEPSQRVVFKRNPHYWDTDAQGNRLPYLDGIIVLIVPNPDVALLKFQDGEIDFFGLRGSDFPILKPLEKAKNFTVFRVGPALGTNFVVFNQNPGKNPETGKPYLDPRKLKWFTNQEFRKAVAYALDRQGMINSAMNGLAYPQHASVSPSAGFFHNPNVKKYEYEPEKARSILASAGFIDRNGDGYIEDSDGNKVEFNLFTNAENTVRVKLSDIIRKDLESIGMQVHFTPLEFNNLVDKMNATMDWDAILLGLTGGPEPHFAKNVWYSSGQLHLWNPREEEPATEWEARIDEIFNQAVKELDQNKRKELYDEWQLIVSEQLPLIYTVLPDSIYAVRNKFGNLHPTVLGGPFHNIEEIYVLK</sequence>
<dbReference type="Gene3D" id="3.90.76.10">
    <property type="entry name" value="Dipeptide-binding Protein, Domain 1"/>
    <property type="match status" value="1"/>
</dbReference>
<keyword evidence="4" id="KW-1133">Transmembrane helix</keyword>
<reference evidence="6 7" key="1">
    <citation type="journal article" date="2017" name="ISME J.">
        <title>Energy and carbon metabolisms in a deep terrestrial subsurface fluid microbial community.</title>
        <authorList>
            <person name="Momper L."/>
            <person name="Jungbluth S.P."/>
            <person name="Lee M.D."/>
            <person name="Amend J.P."/>
        </authorList>
    </citation>
    <scope>NUCLEOTIDE SEQUENCE [LARGE SCALE GENOMIC DNA]</scope>
    <source>
        <strain evidence="6">SURF_5</strain>
    </source>
</reference>